<dbReference type="EMBL" id="UOEG01000162">
    <property type="protein sequence ID" value="VAV97393.1"/>
    <property type="molecule type" value="Genomic_DNA"/>
</dbReference>
<sequence>MHRFRLALLALALSLPLMARADPLDLTIKADPALVDTGLIKFLLPRFSLKTGIKLHPGSDAPDLTLSSTAGPGARPAFKGPVQLYYIMLAADAPDKASSFANWLLEDVGQRTIDQFRKDGQQMFFAAANDAPEVVKALPQGDIQNGELLSYTYCGRCHVIGDKNRMKGIGSTPSFALMRGFPDWQRRFQGFYTLNPHPSFSQVKGVTAPFDVALPPAITPIELTQTELDDITAFVAGITPADLGAPLQTQ</sequence>
<keyword evidence="2" id="KW-0479">Metal-binding</keyword>
<dbReference type="PROSITE" id="PS51007">
    <property type="entry name" value="CYTC"/>
    <property type="match status" value="1"/>
</dbReference>
<feature type="domain" description="Cytochrome c" evidence="4">
    <location>
        <begin position="141"/>
        <end position="239"/>
    </location>
</feature>
<gene>
    <name evidence="5" type="ORF">MNBD_ALPHA07-2231</name>
</gene>
<dbReference type="InterPro" id="IPR009056">
    <property type="entry name" value="Cyt_c-like_dom"/>
</dbReference>
<keyword evidence="1" id="KW-0349">Heme</keyword>
<evidence type="ECO:0000259" key="4">
    <source>
        <dbReference type="PROSITE" id="PS51007"/>
    </source>
</evidence>
<dbReference type="GO" id="GO:0046872">
    <property type="term" value="F:metal ion binding"/>
    <property type="evidence" value="ECO:0007669"/>
    <property type="project" value="UniProtKB-KW"/>
</dbReference>
<evidence type="ECO:0000313" key="5">
    <source>
        <dbReference type="EMBL" id="VAV97393.1"/>
    </source>
</evidence>
<dbReference type="Gene3D" id="3.40.190.10">
    <property type="entry name" value="Periplasmic binding protein-like II"/>
    <property type="match status" value="1"/>
</dbReference>
<dbReference type="GO" id="GO:0009055">
    <property type="term" value="F:electron transfer activity"/>
    <property type="evidence" value="ECO:0007669"/>
    <property type="project" value="InterPro"/>
</dbReference>
<proteinExistence type="predicted"/>
<dbReference type="SUPFAM" id="SSF46626">
    <property type="entry name" value="Cytochrome c"/>
    <property type="match status" value="1"/>
</dbReference>
<keyword evidence="3" id="KW-0408">Iron</keyword>
<accession>A0A3B0SLW8</accession>
<dbReference type="InterPro" id="IPR036909">
    <property type="entry name" value="Cyt_c-like_dom_sf"/>
</dbReference>
<dbReference type="AlphaFoldDB" id="A0A3B0SLW8"/>
<organism evidence="5">
    <name type="scientific">hydrothermal vent metagenome</name>
    <dbReference type="NCBI Taxonomy" id="652676"/>
    <lineage>
        <taxon>unclassified sequences</taxon>
        <taxon>metagenomes</taxon>
        <taxon>ecological metagenomes</taxon>
    </lineage>
</organism>
<name>A0A3B0SLW8_9ZZZZ</name>
<evidence type="ECO:0000256" key="1">
    <source>
        <dbReference type="ARBA" id="ARBA00022617"/>
    </source>
</evidence>
<dbReference type="GO" id="GO:0020037">
    <property type="term" value="F:heme binding"/>
    <property type="evidence" value="ECO:0007669"/>
    <property type="project" value="InterPro"/>
</dbReference>
<evidence type="ECO:0000256" key="3">
    <source>
        <dbReference type="ARBA" id="ARBA00023004"/>
    </source>
</evidence>
<protein>
    <recommendedName>
        <fullName evidence="4">Cytochrome c domain-containing protein</fullName>
    </recommendedName>
</protein>
<evidence type="ECO:0000256" key="2">
    <source>
        <dbReference type="ARBA" id="ARBA00022723"/>
    </source>
</evidence>
<reference evidence="5" key="1">
    <citation type="submission" date="2018-06" db="EMBL/GenBank/DDBJ databases">
        <authorList>
            <person name="Zhirakovskaya E."/>
        </authorList>
    </citation>
    <scope>NUCLEOTIDE SEQUENCE</scope>
</reference>